<dbReference type="Proteomes" id="UP001151760">
    <property type="component" value="Unassembled WGS sequence"/>
</dbReference>
<reference evidence="1" key="1">
    <citation type="journal article" date="2022" name="Int. J. Mol. Sci.">
        <title>Draft Genome of Tanacetum Coccineum: Genomic Comparison of Closely Related Tanacetum-Family Plants.</title>
        <authorList>
            <person name="Yamashiro T."/>
            <person name="Shiraishi A."/>
            <person name="Nakayama K."/>
            <person name="Satake H."/>
        </authorList>
    </citation>
    <scope>NUCLEOTIDE SEQUENCE</scope>
</reference>
<dbReference type="EMBL" id="BQNB010009323">
    <property type="protein sequence ID" value="GJS61895.1"/>
    <property type="molecule type" value="Genomic_DNA"/>
</dbReference>
<keyword evidence="2" id="KW-1185">Reference proteome</keyword>
<name>A0ABQ4XA40_9ASTR</name>
<accession>A0ABQ4XA40</accession>
<protein>
    <submittedName>
        <fullName evidence="1">Uncharacterized protein</fullName>
    </submittedName>
</protein>
<gene>
    <name evidence="1" type="ORF">Tco_0656679</name>
</gene>
<comment type="caution">
    <text evidence="1">The sequence shown here is derived from an EMBL/GenBank/DDBJ whole genome shotgun (WGS) entry which is preliminary data.</text>
</comment>
<organism evidence="1 2">
    <name type="scientific">Tanacetum coccineum</name>
    <dbReference type="NCBI Taxonomy" id="301880"/>
    <lineage>
        <taxon>Eukaryota</taxon>
        <taxon>Viridiplantae</taxon>
        <taxon>Streptophyta</taxon>
        <taxon>Embryophyta</taxon>
        <taxon>Tracheophyta</taxon>
        <taxon>Spermatophyta</taxon>
        <taxon>Magnoliopsida</taxon>
        <taxon>eudicotyledons</taxon>
        <taxon>Gunneridae</taxon>
        <taxon>Pentapetalae</taxon>
        <taxon>asterids</taxon>
        <taxon>campanulids</taxon>
        <taxon>Asterales</taxon>
        <taxon>Asteraceae</taxon>
        <taxon>Asteroideae</taxon>
        <taxon>Anthemideae</taxon>
        <taxon>Anthemidinae</taxon>
        <taxon>Tanacetum</taxon>
    </lineage>
</organism>
<reference evidence="1" key="2">
    <citation type="submission" date="2022-01" db="EMBL/GenBank/DDBJ databases">
        <authorList>
            <person name="Yamashiro T."/>
            <person name="Shiraishi A."/>
            <person name="Satake H."/>
            <person name="Nakayama K."/>
        </authorList>
    </citation>
    <scope>NUCLEOTIDE SEQUENCE</scope>
</reference>
<evidence type="ECO:0000313" key="2">
    <source>
        <dbReference type="Proteomes" id="UP001151760"/>
    </source>
</evidence>
<proteinExistence type="predicted"/>
<sequence>MRRVGTVRVAGRHVSMIAIGRIVGFKPREWINLEMWLKVVAGRQVLKLADGVPIHPTGSLVLLSHPAVEPSPSLVLMTHPMCLMDLPFTLAHVAVDVRGAPNPFVSPLSIAFLIITSTLSCNFSSSRPTTLTLMEFHDYPHLNQ</sequence>
<evidence type="ECO:0000313" key="1">
    <source>
        <dbReference type="EMBL" id="GJS61895.1"/>
    </source>
</evidence>